<organism evidence="1 2">
    <name type="scientific">Bordetella pertussis (strain ATCC 9797 / DSM 5571 / CCUG 30873 / LMG 14455 / NCTC 10739 / 18323)</name>
    <dbReference type="NCBI Taxonomy" id="568706"/>
    <lineage>
        <taxon>Bacteria</taxon>
        <taxon>Pseudomonadati</taxon>
        <taxon>Pseudomonadota</taxon>
        <taxon>Betaproteobacteria</taxon>
        <taxon>Burkholderiales</taxon>
        <taxon>Alcaligenaceae</taxon>
        <taxon>Bordetella</taxon>
    </lineage>
</organism>
<gene>
    <name evidence="1" type="ordered locus">BN118_0067</name>
</gene>
<accession>A0A0T7CJ64</accession>
<reference evidence="1 2" key="1">
    <citation type="journal article" date="2012" name="BMC Genomics">
        <title>Comparative genomics of the classical Bordetella subspecies: the evolution and exchange of virulence-associated diversity amongst closely related pathogens.</title>
        <authorList>
            <person name="Park J."/>
            <person name="Zhang Y."/>
            <person name="Buboltz A.M."/>
            <person name="Zhang X."/>
            <person name="Schuster S.C."/>
            <person name="Ahuja U."/>
            <person name="Liu M."/>
            <person name="Miller J.F."/>
            <person name="Sebaihia M."/>
            <person name="Bentley S.D."/>
            <person name="Parkhill J."/>
            <person name="Harvill E.T."/>
        </authorList>
    </citation>
    <scope>NUCLEOTIDE SEQUENCE [LARGE SCALE GENOMIC DNA]</scope>
    <source>
        <strain evidence="2">ATCC 9797 / DSM 5571 / CCUG 30873 / LMG 14455 / NCTC 10739 / 18323</strain>
    </source>
</reference>
<keyword evidence="2" id="KW-1185">Reference proteome</keyword>
<evidence type="ECO:0000313" key="2">
    <source>
        <dbReference type="Proteomes" id="UP000005250"/>
    </source>
</evidence>
<sequence>MAISTLGPTASGGLHWCRQRNAVAVSYGYRFNRTFLILMPCPGGQLAWPPP</sequence>
<name>A0A0T7CJ64_BORP1</name>
<proteinExistence type="predicted"/>
<dbReference type="AlphaFoldDB" id="A0A0T7CJ64"/>
<evidence type="ECO:0000313" key="1">
    <source>
        <dbReference type="EMBL" id="CCJ61492.1"/>
    </source>
</evidence>
<dbReference type="Proteomes" id="UP000005250">
    <property type="component" value="Chromosome"/>
</dbReference>
<protein>
    <submittedName>
        <fullName evidence="1">Uncharacterized protein</fullName>
    </submittedName>
</protein>
<dbReference type="EMBL" id="HE965805">
    <property type="protein sequence ID" value="CCJ61492.1"/>
    <property type="molecule type" value="Genomic_DNA"/>
</dbReference>
<dbReference type="KEGG" id="bper:BN118_0067"/>
<dbReference type="HOGENOM" id="CLU_3096270_0_0_4"/>